<protein>
    <submittedName>
        <fullName evidence="1">Unannotated protein</fullName>
    </submittedName>
</protein>
<gene>
    <name evidence="1" type="ORF">UFOPK1808_01191</name>
</gene>
<sequence length="67" mass="7375">MSQISASDASRGVPHSKPALRYIWSTGFEYTNPYVIPAVCENKCHISIGSVTGSYRGAVRVPERKTF</sequence>
<dbReference type="AlphaFoldDB" id="A0A6J6HHI5"/>
<organism evidence="1">
    <name type="scientific">freshwater metagenome</name>
    <dbReference type="NCBI Taxonomy" id="449393"/>
    <lineage>
        <taxon>unclassified sequences</taxon>
        <taxon>metagenomes</taxon>
        <taxon>ecological metagenomes</taxon>
    </lineage>
</organism>
<dbReference type="EMBL" id="CAEZUL010000163">
    <property type="protein sequence ID" value="CAB4608088.1"/>
    <property type="molecule type" value="Genomic_DNA"/>
</dbReference>
<reference evidence="1" key="1">
    <citation type="submission" date="2020-05" db="EMBL/GenBank/DDBJ databases">
        <authorList>
            <person name="Chiriac C."/>
            <person name="Salcher M."/>
            <person name="Ghai R."/>
            <person name="Kavagutti S V."/>
        </authorList>
    </citation>
    <scope>NUCLEOTIDE SEQUENCE</scope>
</reference>
<name>A0A6J6HHI5_9ZZZZ</name>
<evidence type="ECO:0000313" key="1">
    <source>
        <dbReference type="EMBL" id="CAB4608088.1"/>
    </source>
</evidence>
<proteinExistence type="predicted"/>
<accession>A0A6J6HHI5</accession>